<evidence type="ECO:0000256" key="1">
    <source>
        <dbReference type="SAM" id="MobiDB-lite"/>
    </source>
</evidence>
<dbReference type="Pfam" id="PF23827">
    <property type="entry name" value="DUF7197"/>
    <property type="match status" value="1"/>
</dbReference>
<proteinExistence type="predicted"/>
<dbReference type="InterPro" id="IPR055621">
    <property type="entry name" value="DUF7197"/>
</dbReference>
<organism evidence="2">
    <name type="scientific">viral metagenome</name>
    <dbReference type="NCBI Taxonomy" id="1070528"/>
    <lineage>
        <taxon>unclassified sequences</taxon>
        <taxon>metagenomes</taxon>
        <taxon>organismal metagenomes</taxon>
    </lineage>
</organism>
<dbReference type="AlphaFoldDB" id="A0A6C0KQ63"/>
<reference evidence="2" key="1">
    <citation type="journal article" date="2020" name="Nature">
        <title>Giant virus diversity and host interactions through global metagenomics.</title>
        <authorList>
            <person name="Schulz F."/>
            <person name="Roux S."/>
            <person name="Paez-Espino D."/>
            <person name="Jungbluth S."/>
            <person name="Walsh D.A."/>
            <person name="Denef V.J."/>
            <person name="McMahon K.D."/>
            <person name="Konstantinidis K.T."/>
            <person name="Eloe-Fadrosh E.A."/>
            <person name="Kyrpides N.C."/>
            <person name="Woyke T."/>
        </authorList>
    </citation>
    <scope>NUCLEOTIDE SEQUENCE</scope>
    <source>
        <strain evidence="2">GVMAG-S-3300013006-158</strain>
    </source>
</reference>
<evidence type="ECO:0000313" key="2">
    <source>
        <dbReference type="EMBL" id="QHU18524.1"/>
    </source>
</evidence>
<protein>
    <submittedName>
        <fullName evidence="2">Uncharacterized protein</fullName>
    </submittedName>
</protein>
<feature type="compositionally biased region" description="Low complexity" evidence="1">
    <location>
        <begin position="155"/>
        <end position="198"/>
    </location>
</feature>
<name>A0A6C0KQ63_9ZZZZ</name>
<accession>A0A6C0KQ63</accession>
<sequence>MNTYAPDPQTRKRKIECKPGLMIASLQRFYSSHPEIDKVITYLNGEASLSLRIIDWFITKYSRKNFVRYQMNGQEFLVYLSYKGQLKAYSKQYFDPNCRRERIMFKIQGHDSFTTTIGKLNFFRWALETDILNYIEEHEEEIRSGYNAHLKETIQSQKSSKSDTASSTDSNSSVASATSTTSTASAASAVSTSSTTSTRGTRRKRNKQTPSSLNKLQVYSTPIELQFM</sequence>
<feature type="region of interest" description="Disordered" evidence="1">
    <location>
        <begin position="154"/>
        <end position="215"/>
    </location>
</feature>
<dbReference type="EMBL" id="MN740936">
    <property type="protein sequence ID" value="QHU18524.1"/>
    <property type="molecule type" value="Genomic_DNA"/>
</dbReference>